<dbReference type="Proteomes" id="UP000886881">
    <property type="component" value="Unassembled WGS sequence"/>
</dbReference>
<gene>
    <name evidence="2" type="ORF">IAC35_00900</name>
</gene>
<accession>A0A9D1GNN4</accession>
<proteinExistence type="predicted"/>
<organism evidence="2 3">
    <name type="scientific">Candidatus Cryptobacteroides merdipullorum</name>
    <dbReference type="NCBI Taxonomy" id="2840771"/>
    <lineage>
        <taxon>Bacteria</taxon>
        <taxon>Pseudomonadati</taxon>
        <taxon>Bacteroidota</taxon>
        <taxon>Bacteroidia</taxon>
        <taxon>Bacteroidales</taxon>
        <taxon>Candidatus Cryptobacteroides</taxon>
    </lineage>
</organism>
<sequence length="462" mass="50126">MKQYTLLYIAAAAIAATACTVSQMPDNQQTRRITVSTESIGTKTGIEYEYSDYSHLVWKEGDVVAYVTDCASDVVRTAEVSADGRFTATIPETAGTDNKLYVVYPGEGLEGSLLENLKLEIPGTQVQNSICMDNSDGIVIPMLAATDVPSAGETSVSVRYEVPVSIVRFSFLSADFSGDQISSVAMTAAEPLCGTIDVSSYFEGDENFAGGSNCVTTEICNVFPIEKGGYVYVPVKRGSYSGVTLTVTTDNNEFEFSDGNFELDDPAATLYKTEVTLGETQIVKDPHFVEITEGEVFSADNSYLISYKMSDYSYKVATENYNSSKIDSKQFETDPALGGIPAAGEIMDYVFTIAPVDGAPDCYYLYSEAAGNTNGNYLGSAGGTSTAGNFFFMKTEPTADDTYYIWDISFGDGVQYVHNVGRDRWFKFSNDPNQQYFATSSVGEDNSANPEICDLTILKLID</sequence>
<keyword evidence="1" id="KW-0732">Signal</keyword>
<evidence type="ECO:0000313" key="2">
    <source>
        <dbReference type="EMBL" id="HIT46397.1"/>
    </source>
</evidence>
<reference evidence="2" key="2">
    <citation type="journal article" date="2021" name="PeerJ">
        <title>Extensive microbial diversity within the chicken gut microbiome revealed by metagenomics and culture.</title>
        <authorList>
            <person name="Gilroy R."/>
            <person name="Ravi A."/>
            <person name="Getino M."/>
            <person name="Pursley I."/>
            <person name="Horton D.L."/>
            <person name="Alikhan N.F."/>
            <person name="Baker D."/>
            <person name="Gharbi K."/>
            <person name="Hall N."/>
            <person name="Watson M."/>
            <person name="Adriaenssens E.M."/>
            <person name="Foster-Nyarko E."/>
            <person name="Jarju S."/>
            <person name="Secka A."/>
            <person name="Antonio M."/>
            <person name="Oren A."/>
            <person name="Chaudhuri R.R."/>
            <person name="La Ragione R."/>
            <person name="Hildebrand F."/>
            <person name="Pallen M.J."/>
        </authorList>
    </citation>
    <scope>NUCLEOTIDE SEQUENCE</scope>
    <source>
        <strain evidence="2">ChiHecec2B26-709</strain>
    </source>
</reference>
<dbReference type="EMBL" id="DVLC01000019">
    <property type="protein sequence ID" value="HIT46397.1"/>
    <property type="molecule type" value="Genomic_DNA"/>
</dbReference>
<name>A0A9D1GNN4_9BACT</name>
<comment type="caution">
    <text evidence="2">The sequence shown here is derived from an EMBL/GenBank/DDBJ whole genome shotgun (WGS) entry which is preliminary data.</text>
</comment>
<evidence type="ECO:0000256" key="1">
    <source>
        <dbReference type="SAM" id="SignalP"/>
    </source>
</evidence>
<feature type="chain" id="PRO_5039159163" description="DUF4859 domain-containing protein" evidence="1">
    <location>
        <begin position="19"/>
        <end position="462"/>
    </location>
</feature>
<dbReference type="PROSITE" id="PS51257">
    <property type="entry name" value="PROKAR_LIPOPROTEIN"/>
    <property type="match status" value="1"/>
</dbReference>
<feature type="signal peptide" evidence="1">
    <location>
        <begin position="1"/>
        <end position="18"/>
    </location>
</feature>
<reference evidence="2" key="1">
    <citation type="submission" date="2020-10" db="EMBL/GenBank/DDBJ databases">
        <authorList>
            <person name="Gilroy R."/>
        </authorList>
    </citation>
    <scope>NUCLEOTIDE SEQUENCE</scope>
    <source>
        <strain evidence="2">ChiHecec2B26-709</strain>
    </source>
</reference>
<dbReference type="AlphaFoldDB" id="A0A9D1GNN4"/>
<evidence type="ECO:0008006" key="4">
    <source>
        <dbReference type="Google" id="ProtNLM"/>
    </source>
</evidence>
<evidence type="ECO:0000313" key="3">
    <source>
        <dbReference type="Proteomes" id="UP000886881"/>
    </source>
</evidence>
<protein>
    <recommendedName>
        <fullName evidence="4">DUF4859 domain-containing protein</fullName>
    </recommendedName>
</protein>